<comment type="catalytic activity">
    <reaction evidence="6 9">
        <text>lipid IVA (E. coli) + CMP-3-deoxy-beta-D-manno-octulosonate = alpha-Kdo-(2-&gt;6)-lipid IVA (E. coli) + CMP + H(+)</text>
        <dbReference type="Rhea" id="RHEA:28066"/>
        <dbReference type="ChEBI" id="CHEBI:15378"/>
        <dbReference type="ChEBI" id="CHEBI:58603"/>
        <dbReference type="ChEBI" id="CHEBI:60364"/>
        <dbReference type="ChEBI" id="CHEBI:60377"/>
        <dbReference type="ChEBI" id="CHEBI:85987"/>
        <dbReference type="EC" id="2.4.99.12"/>
    </reaction>
</comment>
<evidence type="ECO:0000256" key="4">
    <source>
        <dbReference type="ARBA" id="ARBA00022679"/>
    </source>
</evidence>
<accession>A0A6S6SWK6</accession>
<keyword evidence="11" id="KW-0328">Glycosyltransferase</keyword>
<comment type="pathway">
    <text evidence="1 9">Bacterial outer membrane biogenesis; LPS core biosynthesis.</text>
</comment>
<name>A0A6S6SWK6_9BACT</name>
<dbReference type="NCBIfam" id="NF004389">
    <property type="entry name" value="PRK05749.1-5"/>
    <property type="match status" value="1"/>
</dbReference>
<gene>
    <name evidence="11" type="ORF">HELGO_WM13861</name>
</gene>
<dbReference type="Pfam" id="PF04413">
    <property type="entry name" value="Glycos_transf_N"/>
    <property type="match status" value="1"/>
</dbReference>
<keyword evidence="9" id="KW-0472">Membrane</keyword>
<keyword evidence="9" id="KW-1133">Transmembrane helix</keyword>
<dbReference type="GO" id="GO:0009245">
    <property type="term" value="P:lipid A biosynthetic process"/>
    <property type="evidence" value="ECO:0007669"/>
    <property type="project" value="TreeGrafter"/>
</dbReference>
<evidence type="ECO:0000256" key="9">
    <source>
        <dbReference type="RuleBase" id="RU365103"/>
    </source>
</evidence>
<evidence type="ECO:0000256" key="6">
    <source>
        <dbReference type="ARBA" id="ARBA00049183"/>
    </source>
</evidence>
<evidence type="ECO:0000313" key="11">
    <source>
        <dbReference type="EMBL" id="CAA6806971.1"/>
    </source>
</evidence>
<keyword evidence="4 9" id="KW-0808">Transferase</keyword>
<dbReference type="EC" id="2.4.99.12" evidence="2 9"/>
<sequence length="374" mass="42915">MLNRLFFIFYYFFVSFIYVFSLPFLLILPFVKSKFRQSLPARFFLCNNKFKSCDLWVHACSLGEVTAIKPFIEGKDVFITTITKTGQDAAKKLSAKTGYLPYEMLLPFWVKRANTLVILEAEFWLMMVVVAKLKGMKVVLLNTRISEKSYPKYLRFAFFYKIFFKYVDIIYAQSKEDKTRLKSLGAKDIQVVGNIKTIAKIKTTKTYTKSNQEVITIASSHKDEEKLILDSLDIGNRKIIVVPRHPERFIEVSEYLAKFSKNRNLSFSKFSETENFDSDVVLVDVLGELVNIYAITDITILCGSFVDGIGGHNPLEPATFNNKIISGKYIFNQKSLYPSVENILITQLDNINDTISKAIHTYIKKIANKSDISI</sequence>
<dbReference type="GO" id="GO:0043842">
    <property type="term" value="F:Kdo transferase activity"/>
    <property type="evidence" value="ECO:0007669"/>
    <property type="project" value="UniProtKB-EC"/>
</dbReference>
<comment type="function">
    <text evidence="9">Involved in lipopolysaccharide (LPS) biosynthesis. Catalyzes the transfer of 3-deoxy-D-manno-octulosonate (Kdo) residue(s) from CMP-Kdo to lipid IV(A), the tetraacyldisaccharide-1,4'-bisphosphate precursor of lipid A.</text>
</comment>
<evidence type="ECO:0000256" key="7">
    <source>
        <dbReference type="PIRSR" id="PIRSR639901-1"/>
    </source>
</evidence>
<dbReference type="InterPro" id="IPR038107">
    <property type="entry name" value="Glycos_transf_N_sf"/>
</dbReference>
<comment type="similarity">
    <text evidence="9">Belongs to the glycosyltransferase group 1 family.</text>
</comment>
<dbReference type="PANTHER" id="PTHR42755:SF1">
    <property type="entry name" value="3-DEOXY-D-MANNO-OCTULOSONIC ACID TRANSFERASE, MITOCHONDRIAL-RELATED"/>
    <property type="match status" value="1"/>
</dbReference>
<dbReference type="Gene3D" id="3.40.50.11720">
    <property type="entry name" value="3-Deoxy-D-manno-octulosonic-acid transferase, N-terminal domain"/>
    <property type="match status" value="1"/>
</dbReference>
<feature type="site" description="Transition state stabilizer" evidence="8">
    <location>
        <position position="196"/>
    </location>
</feature>
<evidence type="ECO:0000256" key="8">
    <source>
        <dbReference type="PIRSR" id="PIRSR639901-2"/>
    </source>
</evidence>
<keyword evidence="9" id="KW-0448">Lipopolysaccharide biosynthesis</keyword>
<evidence type="ECO:0000256" key="2">
    <source>
        <dbReference type="ARBA" id="ARBA00012621"/>
    </source>
</evidence>
<evidence type="ECO:0000256" key="1">
    <source>
        <dbReference type="ARBA" id="ARBA00004713"/>
    </source>
</evidence>
<dbReference type="PANTHER" id="PTHR42755">
    <property type="entry name" value="3-DEOXY-MANNO-OCTULOSONATE CYTIDYLYLTRANSFERASE"/>
    <property type="match status" value="1"/>
</dbReference>
<feature type="domain" description="3-deoxy-D-manno-octulosonic-acid transferase N-terminal" evidence="10">
    <location>
        <begin position="38"/>
        <end position="197"/>
    </location>
</feature>
<evidence type="ECO:0000256" key="3">
    <source>
        <dbReference type="ARBA" id="ARBA00019077"/>
    </source>
</evidence>
<comment type="subcellular location">
    <subcellularLocation>
        <location evidence="9">Cell membrane</location>
    </subcellularLocation>
</comment>
<evidence type="ECO:0000256" key="5">
    <source>
        <dbReference type="ARBA" id="ARBA00031445"/>
    </source>
</evidence>
<reference evidence="11" key="1">
    <citation type="submission" date="2020-01" db="EMBL/GenBank/DDBJ databases">
        <authorList>
            <person name="Meier V. D."/>
            <person name="Meier V D."/>
        </authorList>
    </citation>
    <scope>NUCLEOTIDE SEQUENCE</scope>
    <source>
        <strain evidence="11">HLG_WM_MAG_12</strain>
    </source>
</reference>
<dbReference type="GO" id="GO:0005886">
    <property type="term" value="C:plasma membrane"/>
    <property type="evidence" value="ECO:0007669"/>
    <property type="project" value="UniProtKB-SubCell"/>
</dbReference>
<keyword evidence="9" id="KW-0812">Transmembrane</keyword>
<dbReference type="EMBL" id="CACVAW010000024">
    <property type="protein sequence ID" value="CAA6806971.1"/>
    <property type="molecule type" value="Genomic_DNA"/>
</dbReference>
<dbReference type="GO" id="GO:0009244">
    <property type="term" value="P:lipopolysaccharide core region biosynthetic process"/>
    <property type="evidence" value="ECO:0007669"/>
    <property type="project" value="UniProtKB-UniRule"/>
</dbReference>
<feature type="site" description="Transition state stabilizer" evidence="8">
    <location>
        <position position="120"/>
    </location>
</feature>
<dbReference type="AlphaFoldDB" id="A0A6S6SWK6"/>
<organism evidence="11">
    <name type="scientific">uncultured Campylobacterales bacterium</name>
    <dbReference type="NCBI Taxonomy" id="352960"/>
    <lineage>
        <taxon>Bacteria</taxon>
        <taxon>Pseudomonadati</taxon>
        <taxon>Campylobacterota</taxon>
        <taxon>Epsilonproteobacteria</taxon>
        <taxon>Campylobacterales</taxon>
        <taxon>environmental samples</taxon>
    </lineage>
</organism>
<protein>
    <recommendedName>
        <fullName evidence="3 9">3-deoxy-D-manno-octulosonic acid transferase</fullName>
        <shortName evidence="9">Kdo transferase</shortName>
        <ecNumber evidence="2 9">2.4.99.12</ecNumber>
    </recommendedName>
    <alternativeName>
        <fullName evidence="5 9">Lipid IV(A) 3-deoxy-D-manno-octulosonic acid transferase</fullName>
    </alternativeName>
</protein>
<feature type="transmembrane region" description="Helical" evidence="9">
    <location>
        <begin position="6"/>
        <end position="28"/>
    </location>
</feature>
<dbReference type="UniPathway" id="UPA00958"/>
<dbReference type="Gene3D" id="3.40.50.2000">
    <property type="entry name" value="Glycogen Phosphorylase B"/>
    <property type="match status" value="1"/>
</dbReference>
<dbReference type="InterPro" id="IPR039901">
    <property type="entry name" value="Kdotransferase"/>
</dbReference>
<proteinExistence type="inferred from homology"/>
<dbReference type="InterPro" id="IPR007507">
    <property type="entry name" value="Glycos_transf_N"/>
</dbReference>
<evidence type="ECO:0000259" key="10">
    <source>
        <dbReference type="Pfam" id="PF04413"/>
    </source>
</evidence>
<feature type="active site" description="Proton acceptor" evidence="7">
    <location>
        <position position="64"/>
    </location>
</feature>
<keyword evidence="9" id="KW-1003">Cell membrane</keyword>